<accession>A0ABW2KNB4</accession>
<proteinExistence type="inferred from homology"/>
<evidence type="ECO:0000313" key="3">
    <source>
        <dbReference type="Proteomes" id="UP001596540"/>
    </source>
</evidence>
<comment type="similarity">
    <text evidence="1">Belongs to the phD/YefM antitoxin family.</text>
</comment>
<comment type="caution">
    <text evidence="2">The sequence shown here is derived from an EMBL/GenBank/DDBJ whole genome shotgun (WGS) entry which is preliminary data.</text>
</comment>
<evidence type="ECO:0000313" key="2">
    <source>
        <dbReference type="EMBL" id="MFC7330690.1"/>
    </source>
</evidence>
<dbReference type="InterPro" id="IPR036165">
    <property type="entry name" value="YefM-like_sf"/>
</dbReference>
<dbReference type="RefSeq" id="WP_379873336.1">
    <property type="nucleotide sequence ID" value="NZ_JBHTBH010000013.1"/>
</dbReference>
<gene>
    <name evidence="2" type="ORF">ACFQRF_23445</name>
</gene>
<keyword evidence="3" id="KW-1185">Reference proteome</keyword>
<evidence type="ECO:0000256" key="1">
    <source>
        <dbReference type="ARBA" id="ARBA00009981"/>
    </source>
</evidence>
<name>A0ABW2KNB4_9ACTN</name>
<dbReference type="SUPFAM" id="SSF143120">
    <property type="entry name" value="YefM-like"/>
    <property type="match status" value="1"/>
</dbReference>
<reference evidence="3" key="1">
    <citation type="journal article" date="2019" name="Int. J. Syst. Evol. Microbiol.">
        <title>The Global Catalogue of Microorganisms (GCM) 10K type strain sequencing project: providing services to taxonomists for standard genome sequencing and annotation.</title>
        <authorList>
            <consortium name="The Broad Institute Genomics Platform"/>
            <consortium name="The Broad Institute Genome Sequencing Center for Infectious Disease"/>
            <person name="Wu L."/>
            <person name="Ma J."/>
        </authorList>
    </citation>
    <scope>NUCLEOTIDE SEQUENCE [LARGE SCALE GENOMIC DNA]</scope>
    <source>
        <strain evidence="3">CGMCC 4.7382</strain>
    </source>
</reference>
<organism evidence="2 3">
    <name type="scientific">Marinactinospora rubrisoli</name>
    <dbReference type="NCBI Taxonomy" id="2715399"/>
    <lineage>
        <taxon>Bacteria</taxon>
        <taxon>Bacillati</taxon>
        <taxon>Actinomycetota</taxon>
        <taxon>Actinomycetes</taxon>
        <taxon>Streptosporangiales</taxon>
        <taxon>Nocardiopsidaceae</taxon>
        <taxon>Marinactinospora</taxon>
    </lineage>
</organism>
<dbReference type="EMBL" id="JBHTBH010000013">
    <property type="protein sequence ID" value="MFC7330690.1"/>
    <property type="molecule type" value="Genomic_DNA"/>
</dbReference>
<dbReference type="Proteomes" id="UP001596540">
    <property type="component" value="Unassembled WGS sequence"/>
</dbReference>
<protein>
    <submittedName>
        <fullName evidence="2">Antitoxin of toxin-antitoxin stability system</fullName>
    </submittedName>
</protein>
<sequence>MDIELSVSHARDHFSERVNRAAYGQEITYITRGRNHERAAAIVPAALVAHYEELVEAEEARVAAERLADIEAGVTQPVSSEEADRYLDI</sequence>